<organism evidence="1 2">
    <name type="scientific">Quercus suber</name>
    <name type="common">Cork oak</name>
    <dbReference type="NCBI Taxonomy" id="58331"/>
    <lineage>
        <taxon>Eukaryota</taxon>
        <taxon>Viridiplantae</taxon>
        <taxon>Streptophyta</taxon>
        <taxon>Embryophyta</taxon>
        <taxon>Tracheophyta</taxon>
        <taxon>Spermatophyta</taxon>
        <taxon>Magnoliopsida</taxon>
        <taxon>eudicotyledons</taxon>
        <taxon>Gunneridae</taxon>
        <taxon>Pentapetalae</taxon>
        <taxon>rosids</taxon>
        <taxon>fabids</taxon>
        <taxon>Fagales</taxon>
        <taxon>Fagaceae</taxon>
        <taxon>Quercus</taxon>
    </lineage>
</organism>
<evidence type="ECO:0000313" key="1">
    <source>
        <dbReference type="EMBL" id="KAK7855264.1"/>
    </source>
</evidence>
<dbReference type="EMBL" id="PKMF04000047">
    <property type="protein sequence ID" value="KAK7855264.1"/>
    <property type="molecule type" value="Genomic_DNA"/>
</dbReference>
<sequence length="135" mass="15404">MQEAAEMAKKKPISQRLKVVQFPSLVNRGARMVKARMVAVDAKTKDILIKLPAAPLKQMMTTPRRLTKLTPDQQQPRILVLSWHVLVSSTLFEDKTFHHLAATSNPELSIHGEEMERREDVIQLRKKENQPTTAN</sequence>
<accession>A0AAW0LV67</accession>
<keyword evidence="2" id="KW-1185">Reference proteome</keyword>
<name>A0AAW0LV67_QUESU</name>
<comment type="caution">
    <text evidence="1">The sequence shown here is derived from an EMBL/GenBank/DDBJ whole genome shotgun (WGS) entry which is preliminary data.</text>
</comment>
<reference evidence="1 2" key="1">
    <citation type="journal article" date="2018" name="Sci. Data">
        <title>The draft genome sequence of cork oak.</title>
        <authorList>
            <person name="Ramos A.M."/>
            <person name="Usie A."/>
            <person name="Barbosa P."/>
            <person name="Barros P.M."/>
            <person name="Capote T."/>
            <person name="Chaves I."/>
            <person name="Simoes F."/>
            <person name="Abreu I."/>
            <person name="Carrasquinho I."/>
            <person name="Faro C."/>
            <person name="Guimaraes J.B."/>
            <person name="Mendonca D."/>
            <person name="Nobrega F."/>
            <person name="Rodrigues L."/>
            <person name="Saibo N.J.M."/>
            <person name="Varela M.C."/>
            <person name="Egas C."/>
            <person name="Matos J."/>
            <person name="Miguel C.M."/>
            <person name="Oliveira M.M."/>
            <person name="Ricardo C.P."/>
            <person name="Goncalves S."/>
        </authorList>
    </citation>
    <scope>NUCLEOTIDE SEQUENCE [LARGE SCALE GENOMIC DNA]</scope>
    <source>
        <strain evidence="2">cv. HL8</strain>
    </source>
</reference>
<dbReference type="Proteomes" id="UP000237347">
    <property type="component" value="Unassembled WGS sequence"/>
</dbReference>
<evidence type="ECO:0000313" key="2">
    <source>
        <dbReference type="Proteomes" id="UP000237347"/>
    </source>
</evidence>
<dbReference type="AlphaFoldDB" id="A0AAW0LV67"/>
<protein>
    <submittedName>
        <fullName evidence="1">Uncharacterized protein</fullName>
    </submittedName>
</protein>
<proteinExistence type="predicted"/>
<gene>
    <name evidence="1" type="ORF">CFP56_028772</name>
</gene>